<feature type="compositionally biased region" description="Polar residues" evidence="1">
    <location>
        <begin position="440"/>
        <end position="455"/>
    </location>
</feature>
<evidence type="ECO:0000256" key="1">
    <source>
        <dbReference type="SAM" id="MobiDB-lite"/>
    </source>
</evidence>
<feature type="compositionally biased region" description="Basic and acidic residues" evidence="1">
    <location>
        <begin position="406"/>
        <end position="417"/>
    </location>
</feature>
<feature type="compositionally biased region" description="Low complexity" evidence="1">
    <location>
        <begin position="1673"/>
        <end position="1683"/>
    </location>
</feature>
<feature type="compositionally biased region" description="Basic and acidic residues" evidence="1">
    <location>
        <begin position="207"/>
        <end position="221"/>
    </location>
</feature>
<dbReference type="PANTHER" id="PTHR46689:SF1">
    <property type="entry name" value="PHOD-LIKE PHOSPHATASE DOMAIN-CONTAINING PROTEIN"/>
    <property type="match status" value="1"/>
</dbReference>
<feature type="compositionally biased region" description="Polar residues" evidence="1">
    <location>
        <begin position="664"/>
        <end position="676"/>
    </location>
</feature>
<evidence type="ECO:0000259" key="2">
    <source>
        <dbReference type="Pfam" id="PF19050"/>
    </source>
</evidence>
<feature type="compositionally biased region" description="Polar residues" evidence="1">
    <location>
        <begin position="150"/>
        <end position="167"/>
    </location>
</feature>
<feature type="compositionally biased region" description="Polar residues" evidence="1">
    <location>
        <begin position="291"/>
        <end position="304"/>
    </location>
</feature>
<dbReference type="InterPro" id="IPR018946">
    <property type="entry name" value="PhoD-like_MPP"/>
</dbReference>
<evidence type="ECO:0000313" key="3">
    <source>
        <dbReference type="EMBL" id="ERF70182.1"/>
    </source>
</evidence>
<dbReference type="InterPro" id="IPR043904">
    <property type="entry name" value="PhoD_2-like"/>
</dbReference>
<feature type="compositionally biased region" description="Polar residues" evidence="1">
    <location>
        <begin position="1755"/>
        <end position="1777"/>
    </location>
</feature>
<feature type="compositionally biased region" description="Pro residues" evidence="1">
    <location>
        <begin position="1319"/>
        <end position="1329"/>
    </location>
</feature>
<feature type="compositionally biased region" description="Basic and acidic residues" evidence="1">
    <location>
        <begin position="1799"/>
        <end position="1815"/>
    </location>
</feature>
<feature type="compositionally biased region" description="Basic and acidic residues" evidence="1">
    <location>
        <begin position="168"/>
        <end position="184"/>
    </location>
</feature>
<dbReference type="InterPro" id="IPR038607">
    <property type="entry name" value="PhoD-like_sf"/>
</dbReference>
<gene>
    <name evidence="3" type="ORF">EPUS_00370</name>
</gene>
<dbReference type="Proteomes" id="UP000019373">
    <property type="component" value="Unassembled WGS sequence"/>
</dbReference>
<evidence type="ECO:0000313" key="4">
    <source>
        <dbReference type="Proteomes" id="UP000019373"/>
    </source>
</evidence>
<dbReference type="CDD" id="cd07389">
    <property type="entry name" value="MPP_PhoD"/>
    <property type="match status" value="1"/>
</dbReference>
<feature type="region of interest" description="Disordered" evidence="1">
    <location>
        <begin position="493"/>
        <end position="551"/>
    </location>
</feature>
<feature type="compositionally biased region" description="Basic and acidic residues" evidence="1">
    <location>
        <begin position="120"/>
        <end position="131"/>
    </location>
</feature>
<feature type="region of interest" description="Disordered" evidence="1">
    <location>
        <begin position="641"/>
        <end position="676"/>
    </location>
</feature>
<feature type="domain" description="PhoD-like phosphatase" evidence="2">
    <location>
        <begin position="894"/>
        <end position="1150"/>
    </location>
</feature>
<organism evidence="3 4">
    <name type="scientific">Endocarpon pusillum (strain Z07020 / HMAS-L-300199)</name>
    <name type="common">Lichen-forming fungus</name>
    <dbReference type="NCBI Taxonomy" id="1263415"/>
    <lineage>
        <taxon>Eukaryota</taxon>
        <taxon>Fungi</taxon>
        <taxon>Dikarya</taxon>
        <taxon>Ascomycota</taxon>
        <taxon>Pezizomycotina</taxon>
        <taxon>Eurotiomycetes</taxon>
        <taxon>Chaetothyriomycetidae</taxon>
        <taxon>Verrucariales</taxon>
        <taxon>Verrucariaceae</taxon>
        <taxon>Endocarpon</taxon>
    </lineage>
</organism>
<feature type="compositionally biased region" description="Polar residues" evidence="1">
    <location>
        <begin position="418"/>
        <end position="433"/>
    </location>
</feature>
<feature type="region of interest" description="Disordered" evidence="1">
    <location>
        <begin position="1532"/>
        <end position="1817"/>
    </location>
</feature>
<dbReference type="GeneID" id="19235432"/>
<name>U1FZ43_ENDPU</name>
<keyword evidence="4" id="KW-1185">Reference proteome</keyword>
<feature type="compositionally biased region" description="Polar residues" evidence="1">
    <location>
        <begin position="1426"/>
        <end position="1440"/>
    </location>
</feature>
<feature type="compositionally biased region" description="Polar residues" evidence="1">
    <location>
        <begin position="14"/>
        <end position="46"/>
    </location>
</feature>
<feature type="compositionally biased region" description="Basic and acidic residues" evidence="1">
    <location>
        <begin position="1588"/>
        <end position="1600"/>
    </location>
</feature>
<feature type="region of interest" description="Disordered" evidence="1">
    <location>
        <begin position="1"/>
        <end position="63"/>
    </location>
</feature>
<dbReference type="OrthoDB" id="9999821at2759"/>
<dbReference type="Pfam" id="PF19050">
    <property type="entry name" value="PhoD_2"/>
    <property type="match status" value="2"/>
</dbReference>
<dbReference type="EMBL" id="KE721353">
    <property type="protein sequence ID" value="ERF70182.1"/>
    <property type="molecule type" value="Genomic_DNA"/>
</dbReference>
<feature type="compositionally biased region" description="Pro residues" evidence="1">
    <location>
        <begin position="1645"/>
        <end position="1655"/>
    </location>
</feature>
<feature type="compositionally biased region" description="Low complexity" evidence="1">
    <location>
        <begin position="1399"/>
        <end position="1410"/>
    </location>
</feature>
<proteinExistence type="predicted"/>
<protein>
    <recommendedName>
        <fullName evidence="2">PhoD-like phosphatase domain-containing protein</fullName>
    </recommendedName>
</protein>
<dbReference type="PANTHER" id="PTHR46689">
    <property type="entry name" value="MEMBRANE PROTEIN, PUTATIVE-RELATED"/>
    <property type="match status" value="1"/>
</dbReference>
<dbReference type="GO" id="GO:0016020">
    <property type="term" value="C:membrane"/>
    <property type="evidence" value="ECO:0007669"/>
    <property type="project" value="TreeGrafter"/>
</dbReference>
<dbReference type="OMA" id="FHRRPTN"/>
<dbReference type="eggNOG" id="ENOG502QPI0">
    <property type="taxonomic scope" value="Eukaryota"/>
</dbReference>
<dbReference type="HOGENOM" id="CLU_000998_2_0_1"/>
<dbReference type="Gene3D" id="3.60.21.70">
    <property type="entry name" value="PhoD-like phosphatase"/>
    <property type="match status" value="1"/>
</dbReference>
<reference evidence="4" key="1">
    <citation type="journal article" date="2014" name="BMC Genomics">
        <title>Genome characteristics reveal the impact of lichenization on lichen-forming fungus Endocarpon pusillum Hedwig (Verrucariales, Ascomycota).</title>
        <authorList>
            <person name="Wang Y.-Y."/>
            <person name="Liu B."/>
            <person name="Zhang X.-Y."/>
            <person name="Zhou Q.-M."/>
            <person name="Zhang T."/>
            <person name="Li H."/>
            <person name="Yu Y.-F."/>
            <person name="Zhang X.-L."/>
            <person name="Hao X.-Y."/>
            <person name="Wang M."/>
            <person name="Wang L."/>
            <person name="Wei J.-C."/>
        </authorList>
    </citation>
    <scope>NUCLEOTIDE SEQUENCE [LARGE SCALE GENOMIC DNA]</scope>
    <source>
        <strain evidence="4">Z07020 / HMAS-L-300199</strain>
    </source>
</reference>
<accession>U1FZ43</accession>
<dbReference type="RefSeq" id="XP_007804217.1">
    <property type="nucleotide sequence ID" value="XM_007806026.1"/>
</dbReference>
<feature type="region of interest" description="Disordered" evidence="1">
    <location>
        <begin position="406"/>
        <end position="480"/>
    </location>
</feature>
<sequence>MSTRTQDYMGPYHTSPTSQRQKLSNGATPTSSQSRRQDQANLSLQTDYDDHLSYPPAAPEVPRALPISYKQPYEREIIDQQPTRSFSQRAKGQMLAQEAIGDEKYWDDRGAQPLQLEIPEDARKNTTRDDVPVAPQNGLNISDGGRNVRRGSSQRQPDTPSQDSPHSTSRELRDHQRPVRHEADTAPLKLDLKSPTAKIGTMKGPRKLSESQQREWAHDRSPLQTLEVKLNDISKEEKRARVEEAEMLLREAKAGRGGRRSSKEVPATAKRNVSTREPPLEPKSVQKASLDHNTQSTQRGTGQPRTRVEVQETTKGFPSSEDRQGLDIEKHLVARPPVGNEVTPFLDESRSWQQASQDEGRIHAAHTVYEATSLSKPRQDSLQQPIIVDQVHPAHDPRLIHATERNSNEPDLQHDPRSNQLQNNVRRAASTRQDPGAKSIPSNITRAISSQQHQPQPLFADDQDLSGPGPIRESNSSHKAALAEANAAVGATGPSAAASMTRDNSRKLQKAPTANLSRGSYPEEKRPDWLFSGLKQGSTSADPPRSSTNTSVEDTKLEFYYKGMPKQADVPRVNSQRAPESAMLGVKEPAFNEQNSTTSRPRRTSVSFKVPFDKARPVNEWKQAGTARLTLADLALDVPSGGDQAWWETNGSSGRRRSKGTSGNVQSSGVLSQQKQPRCVEFKPPLYLKCGPLLRYTGMRKEREEPQQSGQTNNPTGREMWRGSVMIVTNDSQSSYEEVPTLRIFSQPRDLLPPPPDQVQGDELAPEYVDPIAGLTKVSRRGQTLYVKPVDYLEEGKDLSRIEDDDGLFETTPSPLDNSAQISATANKRTRGRDGEALGKFKEVKGCRLYADIERDVTFWRFNIEVELSDQQAHIAYRINHGPPVGFWVPAKGQSMNIMFHSCNGFSLTVDTDKFGGPDPLWRDVLNTHQTRPFHVMIGGGDQLYNDGVMVDTNLFAAWTQLRNPHEKHHAPFTDAMRQELESFYLNRYAMWFSQGLFGLANCQIPMINIYDDHDIIDGFGSYPDDFQRAPVFMGVGNIAFKYYMLFQHQSVPEETQADEPSWLLGAKPGPYIQQLSRSVFLNMGKSIAFLGLDCRTERERYSVMTDDTYDLILDRCRREIEEGETKHLLVLLGVPIAYPSLVWLENLLTSRALAPVKALGRARIFKGGLLNKFDGGVEVLDDLDDHWTASGHKVERFHLIRDLQELAAEKSIRITILGGNVHLAAVGQFYSNPKLKIPKDRDHRYIPNVISSAIVNTPRPEMVADTLNKRNRVHIFDQYTMEDMIPMFTHDVDGKKRNNKRLLPRRNWCSIREYHPGSTPPSTPPESPTPSEQMSESEDYQPQTRRRFSFSREDANPRQLLRRLSQRAAPPSSYRDDMNISSPMTPRRASHDGNFSNPRQPQTAPPTRTSFSMNNNSPLPPRTAPPNQTSFNSTASYNHRASIDALPSAPQPRPGILRRPTNLSEKASKKGGPPPLVTDSQGNLIEDYNDHIDLEGGLDITLNCEVNQGDPAGITTPYRLLVPTLIYDGSSDRQKLDAPVGNGGKGAGVKRRPTLLNRLGFGRTGNRSVADRQGEGNWGQASFSETESERLDGDERYSSGEEDDQYYEKEKRSSGGGVLKRWFSGRRGRTSQPQDRYSPEYEEAPPPQQPPLPPLRGGQLQTRDEFVGRELTSTSPQPQQQQANHSSSKRDSYEIPPFEPFPSQARGKAARVMGVDQGPMPVPYGSAPPQYPSRRQEHLPPPPPPQEQQKRQPGVSTNSSANAGVGASTSMSTSINQSQPLPPPTRTSTLPLSPQEAPRTRDSNSRFYANHDQEAAPVVRGYNGVEAYPGRKISKATKGGKLRKGKW</sequence>
<feature type="compositionally biased region" description="Polar residues" evidence="1">
    <location>
        <begin position="535"/>
        <end position="551"/>
    </location>
</feature>
<feature type="compositionally biased region" description="Low complexity" evidence="1">
    <location>
        <begin position="1787"/>
        <end position="1796"/>
    </location>
</feature>
<feature type="region of interest" description="Disordered" evidence="1">
    <location>
        <begin position="116"/>
        <end position="222"/>
    </location>
</feature>
<feature type="domain" description="PhoD-like phosphatase" evidence="2">
    <location>
        <begin position="1158"/>
        <end position="1319"/>
    </location>
</feature>
<feature type="region of interest" description="Disordered" evidence="1">
    <location>
        <begin position="250"/>
        <end position="326"/>
    </location>
</feature>
<feature type="region of interest" description="Disordered" evidence="1">
    <location>
        <begin position="1312"/>
        <end position="1481"/>
    </location>
</feature>